<evidence type="ECO:0000313" key="5">
    <source>
        <dbReference type="Proteomes" id="UP000315525"/>
    </source>
</evidence>
<dbReference type="InterPro" id="IPR024084">
    <property type="entry name" value="IsoPropMal-DH-like_dom"/>
</dbReference>
<feature type="domain" description="Isopropylmalate dehydrogenase-like" evidence="3">
    <location>
        <begin position="5"/>
        <end position="368"/>
    </location>
</feature>
<dbReference type="InterPro" id="IPR019818">
    <property type="entry name" value="IsoCit/isopropylmalate_DH_CS"/>
</dbReference>
<protein>
    <submittedName>
        <fullName evidence="4">Isocitrate/isopropylmalate dehydrogenase family protein</fullName>
    </submittedName>
</protein>
<dbReference type="PANTHER" id="PTHR11835:SF34">
    <property type="entry name" value="ISOCITRATE DEHYDROGENASE [NAD] SUBUNIT ALPHA, MITOCHONDRIAL"/>
    <property type="match status" value="1"/>
</dbReference>
<organism evidence="4 5">
    <name type="scientific">candidate division TA06 bacterium</name>
    <dbReference type="NCBI Taxonomy" id="2250710"/>
    <lineage>
        <taxon>Bacteria</taxon>
        <taxon>Bacteria division TA06</taxon>
    </lineage>
</organism>
<dbReference type="GO" id="GO:0000287">
    <property type="term" value="F:magnesium ion binding"/>
    <property type="evidence" value="ECO:0007669"/>
    <property type="project" value="InterPro"/>
</dbReference>
<gene>
    <name evidence="4" type="ORF">E3J62_07235</name>
</gene>
<accession>A0A523USN0</accession>
<sequence length="372" mass="41658">MAKHRIAVLPGDGIGKDVMEAAMIVLKALKLDTEYVYGDVGWEFWCHEGEPLPQRTIDMMKTTECCLFGAITSKPREEAAKEIDPELADKGYVYFSPIVRLRQEFDLYTNMRPCKAYPGNPLNYRDGIDLVVFRENTEGLYCGVEFQPLPEKLKALLLEKHKKMSKFKDVDCEDIALSCRIFTRKGCQRILKSAFNYAKKNGRKTVTVVEKPNVIRETSGLMVGEARKMASEYPGVELWEANIDAMCMWLVKNPQDYGVLVSSNMFGDIISDLCGQLVGGLGFSPSANIGDDYALFEPTHGSAPKYAGQYKVNPTAMLISTKLMLEHIGEQEMSNKLEDSIAAVIRAEKVRTYDMGGKNTTLEVAEEVARNL</sequence>
<dbReference type="PROSITE" id="PS00470">
    <property type="entry name" value="IDH_IMDH"/>
    <property type="match status" value="1"/>
</dbReference>
<dbReference type="Gene3D" id="3.40.718.10">
    <property type="entry name" value="Isopropylmalate Dehydrogenase"/>
    <property type="match status" value="1"/>
</dbReference>
<dbReference type="GO" id="GO:0004449">
    <property type="term" value="F:isocitrate dehydrogenase (NAD+) activity"/>
    <property type="evidence" value="ECO:0007669"/>
    <property type="project" value="TreeGrafter"/>
</dbReference>
<reference evidence="4 5" key="1">
    <citation type="submission" date="2019-03" db="EMBL/GenBank/DDBJ databases">
        <title>Metabolic potential of uncultured bacteria and archaea associated with petroleum seepage in deep-sea sediments.</title>
        <authorList>
            <person name="Dong X."/>
            <person name="Hubert C."/>
        </authorList>
    </citation>
    <scope>NUCLEOTIDE SEQUENCE [LARGE SCALE GENOMIC DNA]</scope>
    <source>
        <strain evidence="4">E44_bin18</strain>
    </source>
</reference>
<dbReference type="SUPFAM" id="SSF53659">
    <property type="entry name" value="Isocitrate/Isopropylmalate dehydrogenase-like"/>
    <property type="match status" value="1"/>
</dbReference>
<evidence type="ECO:0000259" key="3">
    <source>
        <dbReference type="SMART" id="SM01329"/>
    </source>
</evidence>
<evidence type="ECO:0000256" key="1">
    <source>
        <dbReference type="ARBA" id="ARBA00007769"/>
    </source>
</evidence>
<dbReference type="GO" id="GO:0006099">
    <property type="term" value="P:tricarboxylic acid cycle"/>
    <property type="evidence" value="ECO:0007669"/>
    <property type="project" value="TreeGrafter"/>
</dbReference>
<evidence type="ECO:0000313" key="4">
    <source>
        <dbReference type="EMBL" id="TET45546.1"/>
    </source>
</evidence>
<dbReference type="GO" id="GO:0051287">
    <property type="term" value="F:NAD binding"/>
    <property type="evidence" value="ECO:0007669"/>
    <property type="project" value="InterPro"/>
</dbReference>
<dbReference type="EMBL" id="SOJN01000080">
    <property type="protein sequence ID" value="TET45546.1"/>
    <property type="molecule type" value="Genomic_DNA"/>
</dbReference>
<comment type="similarity">
    <text evidence="1">Belongs to the isocitrate and isopropylmalate dehydrogenases family.</text>
</comment>
<proteinExistence type="inferred from homology"/>
<name>A0A523USN0_UNCT6</name>
<dbReference type="Proteomes" id="UP000315525">
    <property type="component" value="Unassembled WGS sequence"/>
</dbReference>
<dbReference type="GO" id="GO:0006102">
    <property type="term" value="P:isocitrate metabolic process"/>
    <property type="evidence" value="ECO:0007669"/>
    <property type="project" value="TreeGrafter"/>
</dbReference>
<dbReference type="PANTHER" id="PTHR11835">
    <property type="entry name" value="DECARBOXYLATING DEHYDROGENASES-ISOCITRATE, ISOPROPYLMALATE, TARTRATE"/>
    <property type="match status" value="1"/>
</dbReference>
<dbReference type="SMART" id="SM01329">
    <property type="entry name" value="Iso_dh"/>
    <property type="match status" value="1"/>
</dbReference>
<dbReference type="Pfam" id="PF00180">
    <property type="entry name" value="Iso_dh"/>
    <property type="match status" value="1"/>
</dbReference>
<keyword evidence="2" id="KW-0560">Oxidoreductase</keyword>
<dbReference type="AlphaFoldDB" id="A0A523USN0"/>
<evidence type="ECO:0000256" key="2">
    <source>
        <dbReference type="ARBA" id="ARBA00023002"/>
    </source>
</evidence>
<comment type="caution">
    <text evidence="4">The sequence shown here is derived from an EMBL/GenBank/DDBJ whole genome shotgun (WGS) entry which is preliminary data.</text>
</comment>